<dbReference type="AlphaFoldDB" id="A0AAV4MA48"/>
<gene>
    <name evidence="1" type="ORF">CEXT_506021</name>
</gene>
<reference evidence="1 2" key="1">
    <citation type="submission" date="2021-06" db="EMBL/GenBank/DDBJ databases">
        <title>Caerostris extrusa draft genome.</title>
        <authorList>
            <person name="Kono N."/>
            <person name="Arakawa K."/>
        </authorList>
    </citation>
    <scope>NUCLEOTIDE SEQUENCE [LARGE SCALE GENOMIC DNA]</scope>
</reference>
<dbReference type="Proteomes" id="UP001054945">
    <property type="component" value="Unassembled WGS sequence"/>
</dbReference>
<sequence>MVDVVFGSIAAPLMVKHDGAQVPDKCTVPPFSSSSLPAKRSSETGTFLTPSSAATVQGRRHCSCQVSVCVHYHLTEETARPNKNMSRDCWYKKERKKLTT</sequence>
<organism evidence="1 2">
    <name type="scientific">Caerostris extrusa</name>
    <name type="common">Bark spider</name>
    <name type="synonym">Caerostris bankana</name>
    <dbReference type="NCBI Taxonomy" id="172846"/>
    <lineage>
        <taxon>Eukaryota</taxon>
        <taxon>Metazoa</taxon>
        <taxon>Ecdysozoa</taxon>
        <taxon>Arthropoda</taxon>
        <taxon>Chelicerata</taxon>
        <taxon>Arachnida</taxon>
        <taxon>Araneae</taxon>
        <taxon>Araneomorphae</taxon>
        <taxon>Entelegynae</taxon>
        <taxon>Araneoidea</taxon>
        <taxon>Araneidae</taxon>
        <taxon>Caerostris</taxon>
    </lineage>
</organism>
<comment type="caution">
    <text evidence="1">The sequence shown here is derived from an EMBL/GenBank/DDBJ whole genome shotgun (WGS) entry which is preliminary data.</text>
</comment>
<protein>
    <submittedName>
        <fullName evidence="1">Uncharacterized protein</fullName>
    </submittedName>
</protein>
<name>A0AAV4MA48_CAEEX</name>
<dbReference type="EMBL" id="BPLR01002039">
    <property type="protein sequence ID" value="GIX69322.1"/>
    <property type="molecule type" value="Genomic_DNA"/>
</dbReference>
<evidence type="ECO:0000313" key="1">
    <source>
        <dbReference type="EMBL" id="GIX69322.1"/>
    </source>
</evidence>
<proteinExistence type="predicted"/>
<evidence type="ECO:0000313" key="2">
    <source>
        <dbReference type="Proteomes" id="UP001054945"/>
    </source>
</evidence>
<accession>A0AAV4MA48</accession>
<keyword evidence="2" id="KW-1185">Reference proteome</keyword>